<dbReference type="Proteomes" id="UP000887579">
    <property type="component" value="Unplaced"/>
</dbReference>
<proteinExistence type="predicted"/>
<organism evidence="1 2">
    <name type="scientific">Panagrolaimus sp. ES5</name>
    <dbReference type="NCBI Taxonomy" id="591445"/>
    <lineage>
        <taxon>Eukaryota</taxon>
        <taxon>Metazoa</taxon>
        <taxon>Ecdysozoa</taxon>
        <taxon>Nematoda</taxon>
        <taxon>Chromadorea</taxon>
        <taxon>Rhabditida</taxon>
        <taxon>Tylenchina</taxon>
        <taxon>Panagrolaimomorpha</taxon>
        <taxon>Panagrolaimoidea</taxon>
        <taxon>Panagrolaimidae</taxon>
        <taxon>Panagrolaimus</taxon>
    </lineage>
</organism>
<protein>
    <submittedName>
        <fullName evidence="2">Uncharacterized protein</fullName>
    </submittedName>
</protein>
<name>A0AC34FV34_9BILA</name>
<evidence type="ECO:0000313" key="1">
    <source>
        <dbReference type="Proteomes" id="UP000887579"/>
    </source>
</evidence>
<evidence type="ECO:0000313" key="2">
    <source>
        <dbReference type="WBParaSite" id="ES5_v2.g21298.t1"/>
    </source>
</evidence>
<dbReference type="WBParaSite" id="ES5_v2.g21298.t1">
    <property type="protein sequence ID" value="ES5_v2.g21298.t1"/>
    <property type="gene ID" value="ES5_v2.g21298"/>
</dbReference>
<reference evidence="2" key="1">
    <citation type="submission" date="2022-11" db="UniProtKB">
        <authorList>
            <consortium name="WormBaseParasite"/>
        </authorList>
    </citation>
    <scope>IDENTIFICATION</scope>
</reference>
<accession>A0AC34FV34</accession>
<sequence>MDNIDLHPPTHSKIRNIPIVIKSSSASSRQQYPPISLKVASDEAAKIGLPKSAFLLSPKKQQQYPPAVAAKENFNNSFSKIPINKNSENNFLPKNQQQPQQPQKRLKPNDSWFTTPAPELKILKLNFTPAAKGVILGQTQHPQSVARIEELEAPKLKPEDAPEADKQV</sequence>